<evidence type="ECO:0000256" key="6">
    <source>
        <dbReference type="PIRSR" id="PIRSR001227-2"/>
    </source>
</evidence>
<dbReference type="PANTHER" id="PTHR34218:SF3">
    <property type="entry name" value="ACYL-HOMOSERINE LACTONE ACYLASE PVDQ"/>
    <property type="match status" value="1"/>
</dbReference>
<dbReference type="RefSeq" id="WP_160681177.1">
    <property type="nucleotide sequence ID" value="NZ_WTYW01000001.1"/>
</dbReference>
<dbReference type="InterPro" id="IPR023343">
    <property type="entry name" value="Penicillin_amidase_dom1"/>
</dbReference>
<dbReference type="Pfam" id="PF01804">
    <property type="entry name" value="Penicil_amidase"/>
    <property type="match status" value="1"/>
</dbReference>
<gene>
    <name evidence="7" type="ORF">GRI38_01100</name>
</gene>
<keyword evidence="2" id="KW-0732">Signal</keyword>
<feature type="binding site" evidence="6">
    <location>
        <position position="293"/>
    </location>
    <ligand>
        <name>Ca(2+)</name>
        <dbReference type="ChEBI" id="CHEBI:29108"/>
    </ligand>
</feature>
<reference evidence="7 8" key="1">
    <citation type="submission" date="2019-12" db="EMBL/GenBank/DDBJ databases">
        <title>Genomic-based taxomic classification of the family Erythrobacteraceae.</title>
        <authorList>
            <person name="Xu L."/>
        </authorList>
    </citation>
    <scope>NUCLEOTIDE SEQUENCE [LARGE SCALE GENOMIC DNA]</scope>
    <source>
        <strain evidence="7 8">MCCC 1A09962</strain>
    </source>
</reference>
<dbReference type="GO" id="GO:0017000">
    <property type="term" value="P:antibiotic biosynthetic process"/>
    <property type="evidence" value="ECO:0007669"/>
    <property type="project" value="InterPro"/>
</dbReference>
<feature type="binding site" evidence="6">
    <location>
        <position position="296"/>
    </location>
    <ligand>
        <name>Ca(2+)</name>
        <dbReference type="ChEBI" id="CHEBI:29108"/>
    </ligand>
</feature>
<dbReference type="InterPro" id="IPR043146">
    <property type="entry name" value="Penicillin_amidase_N_B-knob"/>
</dbReference>
<organism evidence="7 8">
    <name type="scientific">Parapontixanthobacter aurantiacus</name>
    <dbReference type="NCBI Taxonomy" id="1463599"/>
    <lineage>
        <taxon>Bacteria</taxon>
        <taxon>Pseudomonadati</taxon>
        <taxon>Pseudomonadota</taxon>
        <taxon>Alphaproteobacteria</taxon>
        <taxon>Sphingomonadales</taxon>
        <taxon>Erythrobacteraceae</taxon>
        <taxon>Parapontixanthobacter</taxon>
    </lineage>
</organism>
<evidence type="ECO:0000256" key="2">
    <source>
        <dbReference type="ARBA" id="ARBA00022729"/>
    </source>
</evidence>
<evidence type="ECO:0000313" key="7">
    <source>
        <dbReference type="EMBL" id="MXO84630.1"/>
    </source>
</evidence>
<dbReference type="OrthoDB" id="9760084at2"/>
<name>A0A844ZCI9_9SPHN</name>
<comment type="cofactor">
    <cofactor evidence="6">
        <name>Ca(2+)</name>
        <dbReference type="ChEBI" id="CHEBI:29108"/>
    </cofactor>
    <text evidence="6">Binds 1 Ca(2+) ion per dimer.</text>
</comment>
<dbReference type="Gene3D" id="2.30.120.10">
    <property type="match status" value="1"/>
</dbReference>
<dbReference type="GO" id="GO:0046872">
    <property type="term" value="F:metal ion binding"/>
    <property type="evidence" value="ECO:0007669"/>
    <property type="project" value="UniProtKB-KW"/>
</dbReference>
<keyword evidence="3" id="KW-0378">Hydrolase</keyword>
<dbReference type="AlphaFoldDB" id="A0A844ZCI9"/>
<evidence type="ECO:0000256" key="3">
    <source>
        <dbReference type="ARBA" id="ARBA00022801"/>
    </source>
</evidence>
<dbReference type="InterPro" id="IPR043147">
    <property type="entry name" value="Penicillin_amidase_A-knob"/>
</dbReference>
<dbReference type="InterPro" id="IPR014395">
    <property type="entry name" value="Pen/GL7ACA/AHL_acylase"/>
</dbReference>
<keyword evidence="8" id="KW-1185">Reference proteome</keyword>
<evidence type="ECO:0000313" key="8">
    <source>
        <dbReference type="Proteomes" id="UP000433104"/>
    </source>
</evidence>
<feature type="binding site" evidence="6">
    <location>
        <position position="295"/>
    </location>
    <ligand>
        <name>Ca(2+)</name>
        <dbReference type="ChEBI" id="CHEBI:29108"/>
    </ligand>
</feature>
<dbReference type="InterPro" id="IPR002692">
    <property type="entry name" value="S45"/>
</dbReference>
<feature type="binding site" evidence="6">
    <location>
        <position position="473"/>
    </location>
    <ligand>
        <name>Ca(2+)</name>
        <dbReference type="ChEBI" id="CHEBI:29108"/>
    </ligand>
</feature>
<dbReference type="InterPro" id="IPR029055">
    <property type="entry name" value="Ntn_hydrolases_N"/>
</dbReference>
<comment type="similarity">
    <text evidence="1">Belongs to the peptidase S45 family.</text>
</comment>
<proteinExistence type="inferred from homology"/>
<dbReference type="SUPFAM" id="SSF56235">
    <property type="entry name" value="N-terminal nucleophile aminohydrolases (Ntn hydrolases)"/>
    <property type="match status" value="1"/>
</dbReference>
<evidence type="ECO:0000256" key="5">
    <source>
        <dbReference type="PIRSR" id="PIRSR001227-1"/>
    </source>
</evidence>
<keyword evidence="6" id="KW-0106">Calcium</keyword>
<keyword evidence="4" id="KW-0865">Zymogen</keyword>
<comment type="caution">
    <text evidence="7">The sequence shown here is derived from an EMBL/GenBank/DDBJ whole genome shotgun (WGS) entry which is preliminary data.</text>
</comment>
<accession>A0A844ZCI9</accession>
<dbReference type="PIRSF" id="PIRSF001227">
    <property type="entry name" value="Pen_acylase"/>
    <property type="match status" value="1"/>
</dbReference>
<dbReference type="Gene3D" id="3.60.20.10">
    <property type="entry name" value="Glutamine Phosphoribosylpyrophosphate, subunit 1, domain 1"/>
    <property type="match status" value="1"/>
</dbReference>
<keyword evidence="6" id="KW-0479">Metal-binding</keyword>
<protein>
    <submittedName>
        <fullName evidence="7">Acylase</fullName>
    </submittedName>
</protein>
<dbReference type="Gene3D" id="1.10.1400.10">
    <property type="match status" value="1"/>
</dbReference>
<sequence length="733" mass="81123">MRKWTGRLSWLLLALALVIFVALATWEPFFTAPSDTPDTNRTYRAEIVRDEFGVPHIYGATDPDVAYGVAIAHAEDDFFTLQDVVAMARGRYGAIAGEDGAQVDYVYHLLDARGTAEREYPNQPADTRALFEAYAAGLNQYAAAHPEEVKLGNLFPVSGLDVATGFALRQPFFFGLNNVIGPLVAGEDLAPEYGPAIPDRRTASRRALPLQLGEDGALAGSNAFAIAPEKSGGPTILVSNAHQPWRGGVAWYELVVESGEGWHYAGANFPGSPYPFLGHNEVLGWTNTVNRPDMVDVYRLVMDDSGTRYRLDGEWRDLESRTVTLPVRFGPVTLPIRRTVHRSVHGQVIKNDRGTFAIRYGGMGRLDSLDAYYRLNKAQSLTEWQEILARMAVPSTNFIYGDRAGNIAYVYNAAIPDRPQGYDWRGILPGDDSGAIWQGPVSYEAIPKYVNPASGWLMNANNTPFVAAGPGSDLSPDSVPPEMGVELKMTNRARRAWKLMSEADTIDRATLERIKYDTGYERSGYVAKLLDDIAGLDLRTEPELAEAQALLADWDRTSDGIGEADSLALLLLREFMSAEYQNKPAPDPREELELAVDHLTTYFGRLDVPMSEVLRLRQGPGRYSVDLPLDGGSDTLRASTSWDVDDDGRLAVRHGDSFIQWVEWLPGERVSSRSIQPFGAATTRPESPHFADQSALFVRHQLKPVHFWRDDVLANAASRKTVTNSATRRMVER</sequence>
<evidence type="ECO:0000256" key="1">
    <source>
        <dbReference type="ARBA" id="ARBA00006586"/>
    </source>
</evidence>
<dbReference type="Proteomes" id="UP000433104">
    <property type="component" value="Unassembled WGS sequence"/>
</dbReference>
<feature type="active site" description="Nucleophile" evidence="5">
    <location>
        <position position="221"/>
    </location>
</feature>
<dbReference type="PANTHER" id="PTHR34218">
    <property type="entry name" value="PEPTIDASE S45 PENICILLIN AMIDASE"/>
    <property type="match status" value="1"/>
</dbReference>
<dbReference type="GO" id="GO:0016811">
    <property type="term" value="F:hydrolase activity, acting on carbon-nitrogen (but not peptide) bonds, in linear amides"/>
    <property type="evidence" value="ECO:0007669"/>
    <property type="project" value="InterPro"/>
</dbReference>
<dbReference type="EMBL" id="WTYW01000001">
    <property type="protein sequence ID" value="MXO84630.1"/>
    <property type="molecule type" value="Genomic_DNA"/>
</dbReference>
<dbReference type="CDD" id="cd01936">
    <property type="entry name" value="Ntn_CA"/>
    <property type="match status" value="1"/>
</dbReference>
<evidence type="ECO:0000256" key="4">
    <source>
        <dbReference type="ARBA" id="ARBA00023145"/>
    </source>
</evidence>
<dbReference type="Gene3D" id="1.10.439.10">
    <property type="entry name" value="Penicillin Amidohydrolase, domain 1"/>
    <property type="match status" value="1"/>
</dbReference>